<keyword evidence="4" id="KW-0378">Hydrolase</keyword>
<dbReference type="SUPFAM" id="SSF75304">
    <property type="entry name" value="Amidase signature (AS) enzymes"/>
    <property type="match status" value="1"/>
</dbReference>
<evidence type="ECO:0000256" key="4">
    <source>
        <dbReference type="ARBA" id="ARBA00022801"/>
    </source>
</evidence>
<organism evidence="10 11">
    <name type="scientific">Gomphillus americanus</name>
    <dbReference type="NCBI Taxonomy" id="1940652"/>
    <lineage>
        <taxon>Eukaryota</taxon>
        <taxon>Fungi</taxon>
        <taxon>Dikarya</taxon>
        <taxon>Ascomycota</taxon>
        <taxon>Pezizomycotina</taxon>
        <taxon>Lecanoromycetes</taxon>
        <taxon>OSLEUM clade</taxon>
        <taxon>Ostropomycetidae</taxon>
        <taxon>Ostropales</taxon>
        <taxon>Graphidaceae</taxon>
        <taxon>Gomphilloideae</taxon>
        <taxon>Gomphillus</taxon>
    </lineage>
</organism>
<dbReference type="GO" id="GO:0046872">
    <property type="term" value="F:metal ion binding"/>
    <property type="evidence" value="ECO:0007669"/>
    <property type="project" value="UniProtKB-KW"/>
</dbReference>
<feature type="binding site" evidence="6">
    <location>
        <position position="261"/>
    </location>
    <ligand>
        <name>a divalent metal cation</name>
        <dbReference type="ChEBI" id="CHEBI:60240"/>
    </ligand>
</feature>
<dbReference type="Gene3D" id="2.120.10.30">
    <property type="entry name" value="TolB, C-terminal domain"/>
    <property type="match status" value="1"/>
</dbReference>
<keyword evidence="6" id="KW-0862">Zinc</keyword>
<feature type="binding site" evidence="6">
    <location>
        <position position="136"/>
    </location>
    <ligand>
        <name>substrate</name>
    </ligand>
</feature>
<dbReference type="InterPro" id="IPR011042">
    <property type="entry name" value="6-blade_b-propeller_TolB-like"/>
</dbReference>
<dbReference type="PANTHER" id="PTHR46072:SF4">
    <property type="entry name" value="AMIDASE C550.07-RELATED"/>
    <property type="match status" value="1"/>
</dbReference>
<dbReference type="InterPro" id="IPR013658">
    <property type="entry name" value="SGL"/>
</dbReference>
<dbReference type="InterPro" id="IPR020556">
    <property type="entry name" value="Amidase_CS"/>
</dbReference>
<dbReference type="PANTHER" id="PTHR46072">
    <property type="entry name" value="AMIDASE-RELATED-RELATED"/>
    <property type="match status" value="1"/>
</dbReference>
<dbReference type="GO" id="GO:0004040">
    <property type="term" value="F:amidase activity"/>
    <property type="evidence" value="ECO:0007669"/>
    <property type="project" value="UniProtKB-EC"/>
</dbReference>
<evidence type="ECO:0000256" key="7">
    <source>
        <dbReference type="SAM" id="MobiDB-lite"/>
    </source>
</evidence>
<evidence type="ECO:0000256" key="3">
    <source>
        <dbReference type="ARBA" id="ARBA00012922"/>
    </source>
</evidence>
<name>A0A8H3FPX8_9LECA</name>
<evidence type="ECO:0000259" key="8">
    <source>
        <dbReference type="Pfam" id="PF01425"/>
    </source>
</evidence>
<evidence type="ECO:0000313" key="10">
    <source>
        <dbReference type="EMBL" id="CAF9929022.1"/>
    </source>
</evidence>
<dbReference type="InterPro" id="IPR036928">
    <property type="entry name" value="AS_sf"/>
</dbReference>
<dbReference type="InterPro" id="IPR005511">
    <property type="entry name" value="SMP-30"/>
</dbReference>
<dbReference type="AlphaFoldDB" id="A0A8H3FPX8"/>
<feature type="domain" description="SMP-30/Gluconolactonase/LRE-like region" evidence="9">
    <location>
        <begin position="34"/>
        <end position="290"/>
    </location>
</feature>
<proteinExistence type="inferred from homology"/>
<feature type="region of interest" description="Disordered" evidence="7">
    <location>
        <begin position="298"/>
        <end position="317"/>
    </location>
</feature>
<keyword evidence="11" id="KW-1185">Reference proteome</keyword>
<feature type="domain" description="Amidase" evidence="8">
    <location>
        <begin position="425"/>
        <end position="883"/>
    </location>
</feature>
<sequence>MSSSSNTSPRLDYPSAPMQVWDVVKPWIDTPMILGEGPYYEPATHSIRWTDIMGKKIYWVDLDKGPDSLRSVDVEDAVGVTADIHGDDENIIVAAKYGYAIMNKKNGKLKYVKKTWIDEGEVKSEREGPDFKASMRFNDGAVDVRGRFWAGSMTDNSKYAVENEGAVFLLDPASAGDNNPYVLSSVISPVMIPNGIGWSPTKKGVLYITDSSTRTIWEFDYEEDKGVVSNRRPWFVLEGSIVIPTASSEEFFTFDSSMVPDGFQFDVHGHLWTAIWGAGMVLKIEDRGQQRVVTGVGFTTQSGKSTAAPPSEKPSIPLSNTALATRHLVLPKTKSQFIIHNLTAMSPPPQRTWQEIAHAAQEHRAATLSKVDPALPSLPAEQDLPSNVTHIPAQVLTADEIEITSQPAEALLAALATGSLNSVTVTRAFLRRAGVAQGLTNCLTELLPERALQRAEYLDEYLAKHKRVVGPFHGLPISVKEHIGMRGLGLNGGFISQWENVSEEDAHALQILDKAGAVFYARTTQPQTIMHLETRSNFFGNTVNPYNRVLTAGGSSGGEGALIAVRGSCLGIGSDIGGSVRSPAGNCGIYSLRPTSARLPVRGWLSTPAGTDSITPVIGPMSASVEGINLFMEVLIDAKPWLTEPSLLPIPWQKELTKQPWMQKLKIAVLWDDEVVRPHPPVTRALKEVVAKLEAVPGVEVVDWKPYKHDEAWSIAASLYFADGGKAEADLVEPSGEPWLPLSRHIIHDNEYCKRLSIEELWFWQHKRETYREEYAKVWNETATDLSGEGIVDVILSPVGPGAAPVLETAKWWGYTSQWNVVDYPAIVFPVTKCDAKVDIKDPSYVPRNEKDKQNWDIYNSATYQGVPVSLQMICRRYEDEKLVGILAHMQKTIGLPFVPFP</sequence>
<dbReference type="Proteomes" id="UP000664169">
    <property type="component" value="Unassembled WGS sequence"/>
</dbReference>
<comment type="caution">
    <text evidence="10">The sequence shown here is derived from an EMBL/GenBank/DDBJ whole genome shotgun (WGS) entry which is preliminary data.</text>
</comment>
<gene>
    <name evidence="10" type="ORF">GOMPHAMPRED_005290</name>
</gene>
<dbReference type="EMBL" id="CAJPDQ010000031">
    <property type="protein sequence ID" value="CAF9929022.1"/>
    <property type="molecule type" value="Genomic_DNA"/>
</dbReference>
<dbReference type="PRINTS" id="PR01790">
    <property type="entry name" value="SMP30FAMILY"/>
</dbReference>
<dbReference type="EC" id="3.5.1.4" evidence="3"/>
<dbReference type="PROSITE" id="PS00571">
    <property type="entry name" value="AMIDASES"/>
    <property type="match status" value="1"/>
</dbReference>
<feature type="binding site" evidence="6">
    <location>
        <position position="138"/>
    </location>
    <ligand>
        <name>substrate</name>
    </ligand>
</feature>
<evidence type="ECO:0000256" key="5">
    <source>
        <dbReference type="PIRSR" id="PIRSR605511-1"/>
    </source>
</evidence>
<feature type="binding site" evidence="6">
    <location>
        <position position="36"/>
    </location>
    <ligand>
        <name>a divalent metal cation</name>
        <dbReference type="ChEBI" id="CHEBI:60240"/>
    </ligand>
</feature>
<dbReference type="SUPFAM" id="SSF63829">
    <property type="entry name" value="Calcium-dependent phosphotriesterase"/>
    <property type="match status" value="1"/>
</dbReference>
<comment type="catalytic activity">
    <reaction evidence="1">
        <text>a monocarboxylic acid amide + H2O = a monocarboxylate + NH4(+)</text>
        <dbReference type="Rhea" id="RHEA:12020"/>
        <dbReference type="ChEBI" id="CHEBI:15377"/>
        <dbReference type="ChEBI" id="CHEBI:28938"/>
        <dbReference type="ChEBI" id="CHEBI:35757"/>
        <dbReference type="ChEBI" id="CHEBI:83628"/>
        <dbReference type="EC" id="3.5.1.4"/>
    </reaction>
</comment>
<dbReference type="Pfam" id="PF08450">
    <property type="entry name" value="SGL"/>
    <property type="match status" value="1"/>
</dbReference>
<evidence type="ECO:0000259" key="9">
    <source>
        <dbReference type="Pfam" id="PF08450"/>
    </source>
</evidence>
<comment type="similarity">
    <text evidence="2">Belongs to the amidase family.</text>
</comment>
<accession>A0A8H3FPX8</accession>
<dbReference type="Pfam" id="PF01425">
    <property type="entry name" value="Amidase"/>
    <property type="match status" value="1"/>
</dbReference>
<dbReference type="InterPro" id="IPR023631">
    <property type="entry name" value="Amidase_dom"/>
</dbReference>
<evidence type="ECO:0000313" key="11">
    <source>
        <dbReference type="Proteomes" id="UP000664169"/>
    </source>
</evidence>
<dbReference type="OrthoDB" id="6428749at2759"/>
<evidence type="ECO:0000256" key="6">
    <source>
        <dbReference type="PIRSR" id="PIRSR605511-2"/>
    </source>
</evidence>
<evidence type="ECO:0000256" key="1">
    <source>
        <dbReference type="ARBA" id="ARBA00001311"/>
    </source>
</evidence>
<evidence type="ECO:0000256" key="2">
    <source>
        <dbReference type="ARBA" id="ARBA00009199"/>
    </source>
</evidence>
<feature type="active site" description="Proton donor/acceptor" evidence="5">
    <location>
        <position position="261"/>
    </location>
</feature>
<feature type="binding site" evidence="6">
    <location>
        <position position="194"/>
    </location>
    <ligand>
        <name>a divalent metal cation</name>
        <dbReference type="ChEBI" id="CHEBI:60240"/>
    </ligand>
</feature>
<protein>
    <recommendedName>
        <fullName evidence="3">amidase</fullName>
        <ecNumber evidence="3">3.5.1.4</ecNumber>
    </recommendedName>
</protein>
<dbReference type="Gene3D" id="3.90.1300.10">
    <property type="entry name" value="Amidase signature (AS) domain"/>
    <property type="match status" value="1"/>
</dbReference>
<comment type="cofactor">
    <cofactor evidence="6">
        <name>Zn(2+)</name>
        <dbReference type="ChEBI" id="CHEBI:29105"/>
    </cofactor>
    <text evidence="6">Binds 1 divalent metal cation per subunit.</text>
</comment>
<reference evidence="10" key="1">
    <citation type="submission" date="2021-03" db="EMBL/GenBank/DDBJ databases">
        <authorList>
            <person name="Tagirdzhanova G."/>
        </authorList>
    </citation>
    <scope>NUCLEOTIDE SEQUENCE</scope>
</reference>
<keyword evidence="6" id="KW-0479">Metal-binding</keyword>